<feature type="transmembrane region" description="Helical" evidence="2">
    <location>
        <begin position="12"/>
        <end position="29"/>
    </location>
</feature>
<feature type="region of interest" description="Disordered" evidence="1">
    <location>
        <begin position="323"/>
        <end position="419"/>
    </location>
</feature>
<protein>
    <recommendedName>
        <fullName evidence="5">TrbL/VirB6 plasmid conjugal transfer protein</fullName>
    </recommendedName>
</protein>
<evidence type="ECO:0008006" key="5">
    <source>
        <dbReference type="Google" id="ProtNLM"/>
    </source>
</evidence>
<evidence type="ECO:0000313" key="4">
    <source>
        <dbReference type="Proteomes" id="UP000183053"/>
    </source>
</evidence>
<accession>A0A1H1A7I4</accession>
<organism evidence="3 4">
    <name type="scientific">Tsukamurella pulmonis</name>
    <dbReference type="NCBI Taxonomy" id="47312"/>
    <lineage>
        <taxon>Bacteria</taxon>
        <taxon>Bacillati</taxon>
        <taxon>Actinomycetota</taxon>
        <taxon>Actinomycetes</taxon>
        <taxon>Mycobacteriales</taxon>
        <taxon>Tsukamurellaceae</taxon>
        <taxon>Tsukamurella</taxon>
    </lineage>
</organism>
<feature type="transmembrane region" description="Helical" evidence="2">
    <location>
        <begin position="49"/>
        <end position="66"/>
    </location>
</feature>
<name>A0A1H1A7I4_9ACTN</name>
<evidence type="ECO:0000256" key="2">
    <source>
        <dbReference type="SAM" id="Phobius"/>
    </source>
</evidence>
<dbReference type="AlphaFoldDB" id="A0A1H1A7I4"/>
<dbReference type="RefSeq" id="WP_068563635.1">
    <property type="nucleotide sequence ID" value="NZ_FNLF01000002.1"/>
</dbReference>
<feature type="transmembrane region" description="Helical" evidence="2">
    <location>
        <begin position="202"/>
        <end position="223"/>
    </location>
</feature>
<keyword evidence="2" id="KW-0472">Membrane</keyword>
<feature type="compositionally biased region" description="Gly residues" evidence="1">
    <location>
        <begin position="323"/>
        <end position="336"/>
    </location>
</feature>
<reference evidence="4" key="1">
    <citation type="submission" date="2016-10" db="EMBL/GenBank/DDBJ databases">
        <authorList>
            <person name="Varghese N."/>
            <person name="Submissions S."/>
        </authorList>
    </citation>
    <scope>NUCLEOTIDE SEQUENCE [LARGE SCALE GENOMIC DNA]</scope>
    <source>
        <strain evidence="4">DSM 44142</strain>
    </source>
</reference>
<feature type="transmembrane region" description="Helical" evidence="2">
    <location>
        <begin position="173"/>
        <end position="190"/>
    </location>
</feature>
<dbReference type="STRING" id="47312.SAMN04489765_0090"/>
<evidence type="ECO:0000313" key="3">
    <source>
        <dbReference type="EMBL" id="SDQ35623.1"/>
    </source>
</evidence>
<keyword evidence="4" id="KW-1185">Reference proteome</keyword>
<gene>
    <name evidence="3" type="ORF">SAMN04489765_0090</name>
</gene>
<feature type="compositionally biased region" description="Gly residues" evidence="1">
    <location>
        <begin position="382"/>
        <end position="391"/>
    </location>
</feature>
<proteinExistence type="predicted"/>
<sequence>MGGTLDKFVNSLYQGYETILVWALGFWVKLPTPTLDSSNSSLMADIQEYTVWIQIVGVCASLMFFASRMVWSRQQGLVDEAEDGFKVIIRATLATSFIPIALTAGGRASDAFSSWLVTESIGRDPGDGSIIKNFLHLNKLTGGQLGTGVLMLVGIVGVLGAFLQLIFLIVRQAMLLMVVATLPIAASFSGTGPGSQAYSKLIGWSVAFLMFKPVGALCYFIAFRAAGAKDPSEQQVLLAMVMMGMCAFVLPSLMRLLGGGVTGSMGSGASGAAAVGAAVGAGVAIAGLAATGGGSAAAGASTMSSRAGAAGAASGGGGVPGLGSGGAGGAGEGQGGQASMSPSSEADGAPAQSPGAQSASGGGGDKDKSISPAMSMAAAGAVAGGAAGGVGSETDAGSDVQFQPPPPMRSGWGDNAASS</sequence>
<evidence type="ECO:0000256" key="1">
    <source>
        <dbReference type="SAM" id="MobiDB-lite"/>
    </source>
</evidence>
<feature type="transmembrane region" description="Helical" evidence="2">
    <location>
        <begin position="235"/>
        <end position="254"/>
    </location>
</feature>
<dbReference type="Proteomes" id="UP000183053">
    <property type="component" value="Unassembled WGS sequence"/>
</dbReference>
<feature type="transmembrane region" description="Helical" evidence="2">
    <location>
        <begin position="145"/>
        <end position="166"/>
    </location>
</feature>
<dbReference type="OrthoDB" id="3694109at2"/>
<keyword evidence="2" id="KW-0812">Transmembrane</keyword>
<dbReference type="EMBL" id="FNLF01000002">
    <property type="protein sequence ID" value="SDQ35623.1"/>
    <property type="molecule type" value="Genomic_DNA"/>
</dbReference>
<feature type="compositionally biased region" description="Low complexity" evidence="1">
    <location>
        <begin position="348"/>
        <end position="359"/>
    </location>
</feature>
<keyword evidence="2" id="KW-1133">Transmembrane helix</keyword>
<feature type="transmembrane region" description="Helical" evidence="2">
    <location>
        <begin position="87"/>
        <end position="106"/>
    </location>
</feature>
<feature type="transmembrane region" description="Helical" evidence="2">
    <location>
        <begin position="274"/>
        <end position="298"/>
    </location>
</feature>